<dbReference type="GO" id="GO:0043531">
    <property type="term" value="F:ADP binding"/>
    <property type="evidence" value="ECO:0007669"/>
    <property type="project" value="InterPro"/>
</dbReference>
<dbReference type="InterPro" id="IPR027417">
    <property type="entry name" value="P-loop_NTPase"/>
</dbReference>
<evidence type="ECO:0000313" key="2">
    <source>
        <dbReference type="EMBL" id="CAH1440691.1"/>
    </source>
</evidence>
<dbReference type="Pfam" id="PF00931">
    <property type="entry name" value="NB-ARC"/>
    <property type="match status" value="1"/>
</dbReference>
<dbReference type="AlphaFoldDB" id="A0AAU9NS59"/>
<dbReference type="Gene3D" id="3.40.50.300">
    <property type="entry name" value="P-loop containing nucleotide triphosphate hydrolases"/>
    <property type="match status" value="1"/>
</dbReference>
<dbReference type="PANTHER" id="PTHR19338">
    <property type="entry name" value="TRANSLOCASE OF INNER MITOCHONDRIAL MEMBRANE 13 HOMOLOG"/>
    <property type="match status" value="1"/>
</dbReference>
<name>A0AAU9NS59_9ASTR</name>
<evidence type="ECO:0000259" key="1">
    <source>
        <dbReference type="Pfam" id="PF00931"/>
    </source>
</evidence>
<dbReference type="EMBL" id="CAKMRJ010005412">
    <property type="protein sequence ID" value="CAH1440691.1"/>
    <property type="molecule type" value="Genomic_DNA"/>
</dbReference>
<gene>
    <name evidence="2" type="ORF">LVIROSA_LOCUS26810</name>
</gene>
<feature type="domain" description="NB-ARC" evidence="1">
    <location>
        <begin position="61"/>
        <end position="99"/>
    </location>
</feature>
<evidence type="ECO:0000313" key="3">
    <source>
        <dbReference type="Proteomes" id="UP001157418"/>
    </source>
</evidence>
<protein>
    <recommendedName>
        <fullName evidence="1">NB-ARC domain-containing protein</fullName>
    </recommendedName>
</protein>
<sequence>MYGQHMSSKLEEVTIKLHDVVDQKKDLGLNVAVLRSDITERPLEETSLVDESKIMGREGDKMTLLEKLLGNEESDKNVSIVSIVGMGGIGKTTLAKVLYN</sequence>
<proteinExistence type="predicted"/>
<dbReference type="PANTHER" id="PTHR19338:SF73">
    <property type="entry name" value="DISEASE RESISTANCE PROTEIN RGA2-LIKE"/>
    <property type="match status" value="1"/>
</dbReference>
<dbReference type="SUPFAM" id="SSF52540">
    <property type="entry name" value="P-loop containing nucleoside triphosphate hydrolases"/>
    <property type="match status" value="1"/>
</dbReference>
<keyword evidence="3" id="KW-1185">Reference proteome</keyword>
<comment type="caution">
    <text evidence="2">The sequence shown here is derived from an EMBL/GenBank/DDBJ whole genome shotgun (WGS) entry which is preliminary data.</text>
</comment>
<organism evidence="2 3">
    <name type="scientific">Lactuca virosa</name>
    <dbReference type="NCBI Taxonomy" id="75947"/>
    <lineage>
        <taxon>Eukaryota</taxon>
        <taxon>Viridiplantae</taxon>
        <taxon>Streptophyta</taxon>
        <taxon>Embryophyta</taxon>
        <taxon>Tracheophyta</taxon>
        <taxon>Spermatophyta</taxon>
        <taxon>Magnoliopsida</taxon>
        <taxon>eudicotyledons</taxon>
        <taxon>Gunneridae</taxon>
        <taxon>Pentapetalae</taxon>
        <taxon>asterids</taxon>
        <taxon>campanulids</taxon>
        <taxon>Asterales</taxon>
        <taxon>Asteraceae</taxon>
        <taxon>Cichorioideae</taxon>
        <taxon>Cichorieae</taxon>
        <taxon>Lactucinae</taxon>
        <taxon>Lactuca</taxon>
    </lineage>
</organism>
<accession>A0AAU9NS59</accession>
<dbReference type="InterPro" id="IPR002182">
    <property type="entry name" value="NB-ARC"/>
</dbReference>
<reference evidence="2 3" key="1">
    <citation type="submission" date="2022-01" db="EMBL/GenBank/DDBJ databases">
        <authorList>
            <person name="Xiong W."/>
            <person name="Schranz E."/>
        </authorList>
    </citation>
    <scope>NUCLEOTIDE SEQUENCE [LARGE SCALE GENOMIC DNA]</scope>
</reference>
<dbReference type="Proteomes" id="UP001157418">
    <property type="component" value="Unassembled WGS sequence"/>
</dbReference>